<feature type="signal peptide" evidence="1">
    <location>
        <begin position="1"/>
        <end position="27"/>
    </location>
</feature>
<dbReference type="AlphaFoldDB" id="A0A9E7JWM0"/>
<keyword evidence="1" id="KW-0732">Signal</keyword>
<proteinExistence type="predicted"/>
<evidence type="ECO:0000313" key="2">
    <source>
        <dbReference type="EMBL" id="URD96073.1"/>
    </source>
</evidence>
<dbReference type="PANTHER" id="PTHR33881:SF17">
    <property type="entry name" value="EGF-LIKE DOMAIN-CONTAINING PROTEIN"/>
    <property type="match status" value="1"/>
</dbReference>
<accession>A0A9E7JWM0</accession>
<dbReference type="OrthoDB" id="1914642at2759"/>
<name>A0A9E7JWM0_9LILI</name>
<protein>
    <submittedName>
        <fullName evidence="2">EGF</fullName>
    </submittedName>
</protein>
<feature type="chain" id="PRO_5038781921" evidence="1">
    <location>
        <begin position="28"/>
        <end position="226"/>
    </location>
</feature>
<evidence type="ECO:0000256" key="1">
    <source>
        <dbReference type="SAM" id="SignalP"/>
    </source>
</evidence>
<evidence type="ECO:0000313" key="3">
    <source>
        <dbReference type="Proteomes" id="UP001055439"/>
    </source>
</evidence>
<sequence>MEYRAKFVLVLMALQSITTLRPHTAAADDTLSPLFGHALGSINSACQNEPMAQAASPSPTPHPNELISLLDPCLYSFCGDGTCVKTSTFGHRCDCNEGFSNLLNKSSLPCYRDCSIDNSCNKDAVGPSPSPSPYPSGFSLWDHGTCVKTSTFGHRCDCNEGSKNLLNDNSFACYKDCSIGADCANLGITLPHPHLPDIFKSSGGVVPNTLLWMVVSVIAVAMAHAR</sequence>
<keyword evidence="3" id="KW-1185">Reference proteome</keyword>
<gene>
    <name evidence="2" type="ORF">MUK42_35844</name>
</gene>
<dbReference type="Proteomes" id="UP001055439">
    <property type="component" value="Chromosome 4"/>
</dbReference>
<dbReference type="PANTHER" id="PTHR33881">
    <property type="entry name" value="NEUROGENIC LOCUS NOTCH-LIKE PROTEIN"/>
    <property type="match status" value="1"/>
</dbReference>
<reference evidence="2" key="1">
    <citation type="submission" date="2022-05" db="EMBL/GenBank/DDBJ databases">
        <title>The Musa troglodytarum L. genome provides insights into the mechanism of non-climacteric behaviour and enrichment of carotenoids.</title>
        <authorList>
            <person name="Wang J."/>
        </authorList>
    </citation>
    <scope>NUCLEOTIDE SEQUENCE</scope>
    <source>
        <tissue evidence="2">Leaf</tissue>
    </source>
</reference>
<organism evidence="2 3">
    <name type="scientific">Musa troglodytarum</name>
    <name type="common">fe'i banana</name>
    <dbReference type="NCBI Taxonomy" id="320322"/>
    <lineage>
        <taxon>Eukaryota</taxon>
        <taxon>Viridiplantae</taxon>
        <taxon>Streptophyta</taxon>
        <taxon>Embryophyta</taxon>
        <taxon>Tracheophyta</taxon>
        <taxon>Spermatophyta</taxon>
        <taxon>Magnoliopsida</taxon>
        <taxon>Liliopsida</taxon>
        <taxon>Zingiberales</taxon>
        <taxon>Musaceae</taxon>
        <taxon>Musa</taxon>
    </lineage>
</organism>
<dbReference type="EMBL" id="CP097506">
    <property type="protein sequence ID" value="URD96073.1"/>
    <property type="molecule type" value="Genomic_DNA"/>
</dbReference>